<accession>A0A2H9N268</accession>
<evidence type="ECO:0000313" key="3">
    <source>
        <dbReference type="EMBL" id="PIV13805.1"/>
    </source>
</evidence>
<evidence type="ECO:0000313" key="12">
    <source>
        <dbReference type="Proteomes" id="UP000229789"/>
    </source>
</evidence>
<sequence length="201" mass="23389">MILKVPSFLKKMCKQEIDTLLEIQNFTPFFKNKPISKEDVGYILNSVKFGIKRESQEPLSFVFIENQDIKELLKNKYQQNLFVTAPVVICVLGSFAPKTEKLTLEKKQQYLWFQVGSAITNMCLAAANINLGFWFEEYTSEFDNIKKLIGADVNNYYLVGFCFIGEPELKNLKPRTLKDPSIFFDRFNNKERKNKGTYFTT</sequence>
<accession>A0A2H9QSD1</accession>
<dbReference type="CDD" id="cd02062">
    <property type="entry name" value="Nitro_FMN_reductase"/>
    <property type="match status" value="1"/>
</dbReference>
<reference evidence="10 11" key="2">
    <citation type="submission" date="2017-09" db="EMBL/GenBank/DDBJ databases">
        <title>Depth-based differentiation of microbial function through sediment-hosted aquifers and enrichment of novel symbionts in the deep terrestrial subsurface.</title>
        <authorList>
            <person name="Probst A.J."/>
            <person name="Ladd B."/>
            <person name="Jarett J.K."/>
            <person name="Geller-Mcgrath D.E."/>
            <person name="Sieber C.M.K."/>
            <person name="Emerson J.B."/>
            <person name="Anantharaman K."/>
            <person name="Thomas B.C."/>
            <person name="Malmstrom R."/>
            <person name="Stieglmeier M."/>
            <person name="Klingl A."/>
            <person name="Woyke T."/>
            <person name="Ryan C.M."/>
            <person name="Banfield J.F."/>
        </authorList>
    </citation>
    <scope>NUCLEOTIDE SEQUENCE [LARGE SCALE GENOMIC DNA]</scope>
</reference>
<feature type="domain" description="Nitroreductase" evidence="1">
    <location>
        <begin position="68"/>
        <end position="165"/>
    </location>
</feature>
<comment type="caution">
    <text evidence="2">The sequence shown here is derived from an EMBL/GenBank/DDBJ whole genome shotgun (WGS) entry which is preliminary data.</text>
</comment>
<protein>
    <recommendedName>
        <fullName evidence="1">Nitroreductase domain-containing protein</fullName>
    </recommendedName>
</protein>
<dbReference type="Proteomes" id="UP000231449">
    <property type="component" value="Unassembled WGS sequence"/>
</dbReference>
<dbReference type="Proteomes" id="UP000230477">
    <property type="component" value="Unassembled WGS sequence"/>
</dbReference>
<dbReference type="Proteomes" id="UP000231232">
    <property type="component" value="Unassembled WGS sequence"/>
</dbReference>
<dbReference type="Proteomes" id="UP000228888">
    <property type="component" value="Unassembled WGS sequence"/>
</dbReference>
<dbReference type="EMBL" id="PFIH01000064">
    <property type="protein sequence ID" value="PIX27880.1"/>
    <property type="molecule type" value="Genomic_DNA"/>
</dbReference>
<evidence type="ECO:0000313" key="4">
    <source>
        <dbReference type="EMBL" id="PIV46349.1"/>
    </source>
</evidence>
<dbReference type="EMBL" id="PFUW01000020">
    <property type="protein sequence ID" value="PJB04064.1"/>
    <property type="molecule type" value="Genomic_DNA"/>
</dbReference>
<accession>A0A2H9M7U5</accession>
<dbReference type="EMBL" id="PEUT01000025">
    <property type="protein sequence ID" value="PIV13805.1"/>
    <property type="molecule type" value="Genomic_DNA"/>
</dbReference>
<evidence type="ECO:0000313" key="7">
    <source>
        <dbReference type="EMBL" id="PIY99912.1"/>
    </source>
</evidence>
<dbReference type="Gene3D" id="3.40.109.10">
    <property type="entry name" value="NADH Oxidase"/>
    <property type="match status" value="1"/>
</dbReference>
<accession>A0A2H9MP82</accession>
<evidence type="ECO:0000259" key="1">
    <source>
        <dbReference type="Pfam" id="PF00881"/>
    </source>
</evidence>
<dbReference type="EMBL" id="PFFF01000015">
    <property type="protein sequence ID" value="PIV89844.1"/>
    <property type="molecule type" value="Genomic_DNA"/>
</dbReference>
<evidence type="ECO:0000313" key="5">
    <source>
        <dbReference type="EMBL" id="PIV89844.1"/>
    </source>
</evidence>
<organism evidence="2 12">
    <name type="scientific">Huberarchaeum crystalense</name>
    <dbReference type="NCBI Taxonomy" id="2014257"/>
    <lineage>
        <taxon>Archaea</taxon>
        <taxon>Candidatus Huberarchaeota</taxon>
        <taxon>Candidatus Huberarchaeia</taxon>
        <taxon>Candidatus Huberarchaeales</taxon>
        <taxon>Candidatus Huberarchaeaceae</taxon>
        <taxon>Candidatus Huberarchaeum</taxon>
    </lineage>
</organism>
<reference evidence="2 12" key="1">
    <citation type="submission" date="2017-09" db="EMBL/GenBank/DDBJ databases">
        <title>Depth-based differentiation of microbial function through sediment-hosted aquifers and enrichment of novel symbionts in the deep terrestrial subsurface.</title>
        <authorList>
            <person name="Probst A.J."/>
            <person name="Ladd B."/>
            <person name="Jarett J.K."/>
            <person name="Geller-Mcgrath D.E."/>
            <person name="Sieber C.M."/>
            <person name="Emerson J.B."/>
            <person name="Anantharaman K."/>
            <person name="Thomas B.C."/>
            <person name="Malmstrom R."/>
            <person name="Stieglmeier M."/>
            <person name="Klingl A."/>
            <person name="Woyke T."/>
            <person name="Ryan C.M."/>
            <person name="Banfield J.F."/>
        </authorList>
    </citation>
    <scope>NUCLEOTIDE SEQUENCE [LARGE SCALE GENOMIC DNA]</scope>
    <source>
        <strain evidence="4">CG02_land_8_20_14_3_00_31_209</strain>
        <strain evidence="3">CG03_land_8_20_14_0_80_31_114</strain>
        <strain evidence="5">CG17_big_fil_post_rev_8_21_14_2_50_31_73</strain>
        <strain evidence="2">CG18_big_fil_WC_8_21_14_2_50_31_19</strain>
        <strain evidence="7">CG_4_10_14_0_8_um_filter_31_133</strain>
        <strain evidence="6">CG_4_8_14_3_um_filter</strain>
        <strain evidence="9">CG_4_9_14_0_8_um_filter_31_21</strain>
        <strain evidence="8">CG_4_9_14_3_um_filter_31_125</strain>
    </source>
</reference>
<dbReference type="Proteomes" id="UP000230713">
    <property type="component" value="Unassembled WGS sequence"/>
</dbReference>
<evidence type="ECO:0000313" key="8">
    <source>
        <dbReference type="EMBL" id="PJB04064.1"/>
    </source>
</evidence>
<accession>A0A2H9M2E2</accession>
<dbReference type="Proteomes" id="UP000228874">
    <property type="component" value="Unassembled WGS sequence"/>
</dbReference>
<dbReference type="Pfam" id="PF00881">
    <property type="entry name" value="Nitroreductase"/>
    <property type="match status" value="1"/>
</dbReference>
<dbReference type="InterPro" id="IPR029479">
    <property type="entry name" value="Nitroreductase"/>
</dbReference>
<evidence type="ECO:0000313" key="11">
    <source>
        <dbReference type="Proteomes" id="UP000228888"/>
    </source>
</evidence>
<accession>A0A2H9P8S6</accession>
<dbReference type="EMBL" id="PETW01000031">
    <property type="protein sequence ID" value="PIV46349.1"/>
    <property type="molecule type" value="Genomic_DNA"/>
</dbReference>
<evidence type="ECO:0000313" key="6">
    <source>
        <dbReference type="EMBL" id="PIX27880.1"/>
    </source>
</evidence>
<dbReference type="AlphaFoldDB" id="A0A2G9LJN7"/>
<dbReference type="Proteomes" id="UP000228989">
    <property type="component" value="Unassembled WGS sequence"/>
</dbReference>
<accession>A0A2H9RDA0</accession>
<name>A0A2G9LJN7_HUBC1</name>
<proteinExistence type="predicted"/>
<dbReference type="EMBL" id="PFMG01000022">
    <property type="protein sequence ID" value="PIY99912.1"/>
    <property type="molecule type" value="Genomic_DNA"/>
</dbReference>
<gene>
    <name evidence="9" type="ORF">CO072_01105</name>
    <name evidence="8" type="ORF">CO124_01350</name>
    <name evidence="4" type="ORF">COS22_01855</name>
    <name evidence="3" type="ORF">COS45_01020</name>
    <name evidence="5" type="ORF">COW47_00495</name>
    <name evidence="2" type="ORF">COW69_00460</name>
    <name evidence="7" type="ORF">COY63_00895</name>
    <name evidence="6" type="ORF">COZ66_02515</name>
</gene>
<dbReference type="EMBL" id="PFSX01000028">
    <property type="protein sequence ID" value="PJC01491.1"/>
    <property type="molecule type" value="Genomic_DNA"/>
</dbReference>
<evidence type="ECO:0000313" key="9">
    <source>
        <dbReference type="EMBL" id="PJC01491.1"/>
    </source>
</evidence>
<dbReference type="EMBL" id="PCUF01000002">
    <property type="protein sequence ID" value="PIN66757.1"/>
    <property type="molecule type" value="Genomic_DNA"/>
</dbReference>
<dbReference type="InterPro" id="IPR000415">
    <property type="entry name" value="Nitroreductase-like"/>
</dbReference>
<dbReference type="GO" id="GO:0016491">
    <property type="term" value="F:oxidoreductase activity"/>
    <property type="evidence" value="ECO:0007669"/>
    <property type="project" value="InterPro"/>
</dbReference>
<evidence type="ECO:0000313" key="10">
    <source>
        <dbReference type="Proteomes" id="UP000228874"/>
    </source>
</evidence>
<dbReference type="Proteomes" id="UP000229789">
    <property type="component" value="Unassembled WGS sequence"/>
</dbReference>
<evidence type="ECO:0000313" key="2">
    <source>
        <dbReference type="EMBL" id="PIN66757.1"/>
    </source>
</evidence>
<accession>A0A2G9LJN7</accession>
<dbReference type="SUPFAM" id="SSF55469">
    <property type="entry name" value="FMN-dependent nitroreductase-like"/>
    <property type="match status" value="1"/>
</dbReference>